<evidence type="ECO:0000313" key="3">
    <source>
        <dbReference type="Proteomes" id="UP001269375"/>
    </source>
</evidence>
<proteinExistence type="predicted"/>
<keyword evidence="3" id="KW-1185">Reference proteome</keyword>
<dbReference type="EMBL" id="JARWAO010000010">
    <property type="protein sequence ID" value="MDR5897251.1"/>
    <property type="molecule type" value="Genomic_DNA"/>
</dbReference>
<dbReference type="Proteomes" id="UP001269375">
    <property type="component" value="Unassembled WGS sequence"/>
</dbReference>
<comment type="caution">
    <text evidence="2">The sequence shown here is derived from an EMBL/GenBank/DDBJ whole genome shotgun (WGS) entry which is preliminary data.</text>
</comment>
<evidence type="ECO:0000256" key="1">
    <source>
        <dbReference type="SAM" id="MobiDB-lite"/>
    </source>
</evidence>
<name>A0ABU1GYX8_9GAMM</name>
<dbReference type="RefSeq" id="WP_251595495.1">
    <property type="nucleotide sequence ID" value="NZ_JAMLJI010000006.1"/>
</dbReference>
<feature type="region of interest" description="Disordered" evidence="1">
    <location>
        <begin position="44"/>
        <end position="67"/>
    </location>
</feature>
<accession>A0ABU1GYX8</accession>
<gene>
    <name evidence="2" type="ORF">QC825_14365</name>
</gene>
<protein>
    <submittedName>
        <fullName evidence="2">Uncharacterized protein</fullName>
    </submittedName>
</protein>
<reference evidence="2 3" key="1">
    <citation type="submission" date="2023-04" db="EMBL/GenBank/DDBJ databases">
        <title>A long-awaited taxogenomic arrangement of the family Halomonadaceae.</title>
        <authorList>
            <person name="De La Haba R."/>
            <person name="Chuvochina M."/>
            <person name="Wittouck S."/>
            <person name="Arahal D.R."/>
            <person name="Sanchez-Porro C."/>
            <person name="Hugenholtz P."/>
            <person name="Ventosa A."/>
        </authorList>
    </citation>
    <scope>NUCLEOTIDE SEQUENCE [LARGE SCALE GENOMIC DNA]</scope>
    <source>
        <strain evidence="2 3">DSM 22428</strain>
    </source>
</reference>
<organism evidence="2 3">
    <name type="scientific">Larsenimonas suaedae</name>
    <dbReference type="NCBI Taxonomy" id="1851019"/>
    <lineage>
        <taxon>Bacteria</taxon>
        <taxon>Pseudomonadati</taxon>
        <taxon>Pseudomonadota</taxon>
        <taxon>Gammaproteobacteria</taxon>
        <taxon>Oceanospirillales</taxon>
        <taxon>Halomonadaceae</taxon>
        <taxon>Larsenimonas</taxon>
    </lineage>
</organism>
<sequence>MTDQVPQQDELTVLKNRATAMGIAFHPNIGVDKLREKVNAALTESAPEQDAPATDSTSGETAAQRRARLKREASKLIRVRVTCMNPLKREHEGEIFTAGNAMVGSFKKYVPFNADDGWHIPQIIYNQLTQRQCQVFYTERDARGNTTRKGKLIREFNVEVLPPLTEAELKELAQRQAMARSVD</sequence>
<evidence type="ECO:0000313" key="2">
    <source>
        <dbReference type="EMBL" id="MDR5897251.1"/>
    </source>
</evidence>